<keyword evidence="3" id="KW-1185">Reference proteome</keyword>
<name>A0A1C0YHW6_9BACL</name>
<sequence length="597" mass="68781">MSDQLYETQDTSKILMSANAYMTMRENLEQNIGSHKAKGFLFRYGRDFGEEAARNYLEKRERKGKIGKMHVRLGHVTDVTFNGKIVRHDDGTIECINTTGQWIESFEAAIQLKHHGLSTEPVCHTLCGFASGALSYEFGVSLIVIETKCFAKGDDCCEYEIRLEEDWLPEKQELVNLYQSDNILSELEMTYDALLQHKQLLERLSVFQTQLTQSVTERYSMAELIDEAQKLLDMPILIEDIHGQLLKQSGLSTEQRILLETPATLIYEKDVQNIAYYESAGYAKLSSPVTINKKHYATCSFIYMDGRVMEESDAMFLEKVASVVALCILYEEAQFEEQQRMRSSIIERLIHKQNIASIESSFKFLPFQFSGPYTTSVIRITPSKKAVGDLLDYHDQLMQLSRMFDTWRVPTILADIGEEIVLLTSHTVDARQFKNVCTKVLKKMNQQNANYTYALGMSRLFTHFTSFEQSLKEARIAQRFENQQLFTDYEELGMLGDLVTNMSIEQIHDLAQKMLKGLYDYNNPRKKELLYTLYIYLLNNQRLKETMEYLNLSIGGIQYRIKQIEEQLEDTLKNASLAAYALLLIQALLLLGEVKFT</sequence>
<feature type="domain" description="4-vinyl reductase 4VR" evidence="1">
    <location>
        <begin position="101"/>
        <end position="163"/>
    </location>
</feature>
<dbReference type="EMBL" id="MASJ01000008">
    <property type="protein sequence ID" value="OCS86760.1"/>
    <property type="molecule type" value="Genomic_DNA"/>
</dbReference>
<dbReference type="OrthoDB" id="154713at2"/>
<dbReference type="InterPro" id="IPR042070">
    <property type="entry name" value="PucR_C-HTH_sf"/>
</dbReference>
<protein>
    <recommendedName>
        <fullName evidence="1">4-vinyl reductase 4VR domain-containing protein</fullName>
    </recommendedName>
</protein>
<dbReference type="InterPro" id="IPR041522">
    <property type="entry name" value="CdaR_GGDEF"/>
</dbReference>
<dbReference type="InterPro" id="IPR004096">
    <property type="entry name" value="V4R"/>
</dbReference>
<dbReference type="Proteomes" id="UP000093199">
    <property type="component" value="Unassembled WGS sequence"/>
</dbReference>
<dbReference type="PANTHER" id="PTHR33744:SF1">
    <property type="entry name" value="DNA-BINDING TRANSCRIPTIONAL ACTIVATOR ADER"/>
    <property type="match status" value="1"/>
</dbReference>
<dbReference type="Pfam" id="PF17853">
    <property type="entry name" value="GGDEF_2"/>
    <property type="match status" value="1"/>
</dbReference>
<dbReference type="AlphaFoldDB" id="A0A1C0YHW6"/>
<dbReference type="RefSeq" id="WP_066544371.1">
    <property type="nucleotide sequence ID" value="NZ_MASJ01000008.1"/>
</dbReference>
<dbReference type="Pfam" id="PF02830">
    <property type="entry name" value="V4R"/>
    <property type="match status" value="1"/>
</dbReference>
<dbReference type="Gene3D" id="3.30.1380.20">
    <property type="entry name" value="Trafficking protein particle complex subunit 3"/>
    <property type="match status" value="1"/>
</dbReference>
<dbReference type="InterPro" id="IPR024096">
    <property type="entry name" value="NO_sig/Golgi_transp_ligand-bd"/>
</dbReference>
<proteinExistence type="predicted"/>
<dbReference type="STRING" id="33978.A6M13_12445"/>
<gene>
    <name evidence="2" type="ORF">A6M13_12445</name>
</gene>
<organism evidence="2 3">
    <name type="scientific">Caryophanon tenue</name>
    <dbReference type="NCBI Taxonomy" id="33978"/>
    <lineage>
        <taxon>Bacteria</taxon>
        <taxon>Bacillati</taxon>
        <taxon>Bacillota</taxon>
        <taxon>Bacilli</taxon>
        <taxon>Bacillales</taxon>
        <taxon>Caryophanaceae</taxon>
        <taxon>Caryophanon</taxon>
    </lineage>
</organism>
<evidence type="ECO:0000313" key="3">
    <source>
        <dbReference type="Proteomes" id="UP000093199"/>
    </source>
</evidence>
<dbReference type="PANTHER" id="PTHR33744">
    <property type="entry name" value="CARBOHYDRATE DIACID REGULATOR"/>
    <property type="match status" value="1"/>
</dbReference>
<evidence type="ECO:0000259" key="1">
    <source>
        <dbReference type="SMART" id="SM00989"/>
    </source>
</evidence>
<dbReference type="Gene3D" id="1.10.10.2840">
    <property type="entry name" value="PucR C-terminal helix-turn-helix domain"/>
    <property type="match status" value="1"/>
</dbReference>
<accession>A0A1C0YHW6</accession>
<dbReference type="InterPro" id="IPR051448">
    <property type="entry name" value="CdaR-like_regulators"/>
</dbReference>
<comment type="caution">
    <text evidence="2">The sequence shown here is derived from an EMBL/GenBank/DDBJ whole genome shotgun (WGS) entry which is preliminary data.</text>
</comment>
<dbReference type="SUPFAM" id="SSF111126">
    <property type="entry name" value="Ligand-binding domain in the NO signalling and Golgi transport"/>
    <property type="match status" value="1"/>
</dbReference>
<reference evidence="2 3" key="1">
    <citation type="submission" date="2016-07" db="EMBL/GenBank/DDBJ databases">
        <title>Caryophanon tenue genome sequencing.</title>
        <authorList>
            <person name="Verma A."/>
            <person name="Pal Y."/>
            <person name="Krishnamurthi S."/>
        </authorList>
    </citation>
    <scope>NUCLEOTIDE SEQUENCE [LARGE SCALE GENOMIC DNA]</scope>
    <source>
        <strain evidence="2 3">DSM 14152</strain>
    </source>
</reference>
<evidence type="ECO:0000313" key="2">
    <source>
        <dbReference type="EMBL" id="OCS86760.1"/>
    </source>
</evidence>
<dbReference type="SMART" id="SM00989">
    <property type="entry name" value="V4R"/>
    <property type="match status" value="1"/>
</dbReference>